<evidence type="ECO:0000256" key="1">
    <source>
        <dbReference type="ARBA" id="ARBA00004141"/>
    </source>
</evidence>
<feature type="transmembrane region" description="Helical" evidence="5">
    <location>
        <begin position="251"/>
        <end position="272"/>
    </location>
</feature>
<evidence type="ECO:0000259" key="6">
    <source>
        <dbReference type="Pfam" id="PF04932"/>
    </source>
</evidence>
<organism evidence="7 8">
    <name type="scientific">Thermus aquaticus (strain ATCC BAA-2747 / Y51MC23)</name>
    <dbReference type="NCBI Taxonomy" id="498848"/>
    <lineage>
        <taxon>Bacteria</taxon>
        <taxon>Thermotogati</taxon>
        <taxon>Deinococcota</taxon>
        <taxon>Deinococci</taxon>
        <taxon>Thermales</taxon>
        <taxon>Thermaceae</taxon>
        <taxon>Thermus</taxon>
    </lineage>
</organism>
<feature type="transmembrane region" description="Helical" evidence="5">
    <location>
        <begin position="355"/>
        <end position="376"/>
    </location>
</feature>
<dbReference type="Proteomes" id="UP000058660">
    <property type="component" value="Chromosome"/>
</dbReference>
<dbReference type="RefSeq" id="WP_003048356.1">
    <property type="nucleotide sequence ID" value="NZ_CP010822.1"/>
</dbReference>
<name>A0ABM5VMH4_THEA5</name>
<keyword evidence="2 5" id="KW-0812">Transmembrane</keyword>
<comment type="subcellular location">
    <subcellularLocation>
        <location evidence="1">Membrane</location>
        <topology evidence="1">Multi-pass membrane protein</topology>
    </subcellularLocation>
</comment>
<proteinExistence type="predicted"/>
<keyword evidence="3 5" id="KW-1133">Transmembrane helix</keyword>
<dbReference type="InterPro" id="IPR051533">
    <property type="entry name" value="WaaL-like"/>
</dbReference>
<dbReference type="EMBL" id="CP010822">
    <property type="protein sequence ID" value="ALJ90630.1"/>
    <property type="molecule type" value="Genomic_DNA"/>
</dbReference>
<evidence type="ECO:0000256" key="4">
    <source>
        <dbReference type="ARBA" id="ARBA00023136"/>
    </source>
</evidence>
<feature type="transmembrane region" description="Helical" evidence="5">
    <location>
        <begin position="142"/>
        <end position="162"/>
    </location>
</feature>
<reference evidence="8" key="1">
    <citation type="journal article" date="2015" name="PLoS ONE">
        <title>Complete Genome Sequence of Thermus aquaticus Y51MC23.</title>
        <authorList>
            <person name="Brumm P.J."/>
            <person name="Monsma S."/>
            <person name="Keough B."/>
            <person name="Jasinovica S."/>
            <person name="Ferguson E."/>
            <person name="Schoenfeld T."/>
            <person name="Lodes M."/>
            <person name="Mead D.A."/>
        </authorList>
    </citation>
    <scope>NUCLEOTIDE SEQUENCE [LARGE SCALE GENOMIC DNA]</scope>
    <source>
        <strain evidence="8">BAA-2747 / Y51MC23</strain>
    </source>
</reference>
<keyword evidence="8" id="KW-1185">Reference proteome</keyword>
<evidence type="ECO:0000256" key="2">
    <source>
        <dbReference type="ARBA" id="ARBA00022692"/>
    </source>
</evidence>
<sequence length="449" mass="50083">MDLISLVIYLSLVVISIAPIRFAYVVLVSLAFFDASGPQFASASSLGLANAFKVLLAPLILLIRLRGAPLLFLLHIGRRSGQVWLFVFLTLFASLAVLWSPEFLSLGAIKGAAYLWGYLVWFAVLSYGWFTGRAGLNLLFNLWGVGLLLGIVQTLFFGAVFGKGLYEEHLRFTAFTSPQSYAAFYVYLLALFLFLERRFSFISLFVLLCTFALIVLTGSRYSLVTAIWVTSAWALYYLRSAFSLGKALKRFYSIMLFVLMALASLPILGPFLGSTRVAELFEKGWEVSEVGTFAWRIGMWSEAWRQIEEFSLGELVWGRGTAAGALVALRYDPLRYEEDTIDANRVMHNEFLRAIYEWGIIGFSLFLTFILGLFVLAVKWLIAGQDMGFFLLAILGPLMVGIFIENILAASGSPVGIGISLALAYLWYKKNVSIYAHPQASHPLPATRR</sequence>
<feature type="transmembrane region" description="Helical" evidence="5">
    <location>
        <begin position="7"/>
        <end position="33"/>
    </location>
</feature>
<feature type="transmembrane region" description="Helical" evidence="5">
    <location>
        <begin position="388"/>
        <end position="404"/>
    </location>
</feature>
<feature type="transmembrane region" description="Helical" evidence="5">
    <location>
        <begin position="83"/>
        <end position="101"/>
    </location>
</feature>
<feature type="transmembrane region" description="Helical" evidence="5">
    <location>
        <begin position="410"/>
        <end position="428"/>
    </location>
</feature>
<gene>
    <name evidence="7" type="ORF">TO73_0776</name>
</gene>
<feature type="domain" description="O-antigen ligase-related" evidence="6">
    <location>
        <begin position="205"/>
        <end position="367"/>
    </location>
</feature>
<dbReference type="InterPro" id="IPR007016">
    <property type="entry name" value="O-antigen_ligase-rel_domated"/>
</dbReference>
<dbReference type="PANTHER" id="PTHR37422">
    <property type="entry name" value="TEICHURONIC ACID BIOSYNTHESIS PROTEIN TUAE"/>
    <property type="match status" value="1"/>
</dbReference>
<keyword evidence="4 5" id="KW-0472">Membrane</keyword>
<dbReference type="Pfam" id="PF04932">
    <property type="entry name" value="Wzy_C"/>
    <property type="match status" value="1"/>
</dbReference>
<evidence type="ECO:0000256" key="5">
    <source>
        <dbReference type="SAM" id="Phobius"/>
    </source>
</evidence>
<dbReference type="PANTHER" id="PTHR37422:SF13">
    <property type="entry name" value="LIPOPOLYSACCHARIDE BIOSYNTHESIS PROTEIN PA4999-RELATED"/>
    <property type="match status" value="1"/>
</dbReference>
<feature type="transmembrane region" description="Helical" evidence="5">
    <location>
        <begin position="174"/>
        <end position="194"/>
    </location>
</feature>
<feature type="transmembrane region" description="Helical" evidence="5">
    <location>
        <begin position="199"/>
        <end position="216"/>
    </location>
</feature>
<protein>
    <submittedName>
        <fullName evidence="7">O-antigen polymerase</fullName>
    </submittedName>
</protein>
<feature type="transmembrane region" description="Helical" evidence="5">
    <location>
        <begin position="113"/>
        <end position="130"/>
    </location>
</feature>
<feature type="transmembrane region" description="Helical" evidence="5">
    <location>
        <begin position="39"/>
        <end position="63"/>
    </location>
</feature>
<accession>A0ABM5VMH4</accession>
<evidence type="ECO:0000256" key="3">
    <source>
        <dbReference type="ARBA" id="ARBA00022989"/>
    </source>
</evidence>
<evidence type="ECO:0000313" key="7">
    <source>
        <dbReference type="EMBL" id="ALJ90630.1"/>
    </source>
</evidence>
<evidence type="ECO:0000313" key="8">
    <source>
        <dbReference type="Proteomes" id="UP000058660"/>
    </source>
</evidence>
<feature type="transmembrane region" description="Helical" evidence="5">
    <location>
        <begin position="222"/>
        <end position="239"/>
    </location>
</feature>